<accession>A0A914Q3D0</accession>
<dbReference type="Pfam" id="PF00082">
    <property type="entry name" value="Peptidase_S8"/>
    <property type="match status" value="1"/>
</dbReference>
<dbReference type="SUPFAM" id="SSF52743">
    <property type="entry name" value="Subtilisin-like"/>
    <property type="match status" value="1"/>
</dbReference>
<dbReference type="InterPro" id="IPR000209">
    <property type="entry name" value="Peptidase_S8/S53_dom"/>
</dbReference>
<evidence type="ECO:0000259" key="1">
    <source>
        <dbReference type="Pfam" id="PF00082"/>
    </source>
</evidence>
<name>A0A914Q3D0_9BILA</name>
<organism evidence="2 3">
    <name type="scientific">Panagrolaimus davidi</name>
    <dbReference type="NCBI Taxonomy" id="227884"/>
    <lineage>
        <taxon>Eukaryota</taxon>
        <taxon>Metazoa</taxon>
        <taxon>Ecdysozoa</taxon>
        <taxon>Nematoda</taxon>
        <taxon>Chromadorea</taxon>
        <taxon>Rhabditida</taxon>
        <taxon>Tylenchina</taxon>
        <taxon>Panagrolaimomorpha</taxon>
        <taxon>Panagrolaimoidea</taxon>
        <taxon>Panagrolaimidae</taxon>
        <taxon>Panagrolaimus</taxon>
    </lineage>
</organism>
<dbReference type="GO" id="GO:0004252">
    <property type="term" value="F:serine-type endopeptidase activity"/>
    <property type="evidence" value="ECO:0007669"/>
    <property type="project" value="InterPro"/>
</dbReference>
<dbReference type="GO" id="GO:0006508">
    <property type="term" value="P:proteolysis"/>
    <property type="evidence" value="ECO:0007669"/>
    <property type="project" value="InterPro"/>
</dbReference>
<dbReference type="WBParaSite" id="PDA_v2.g25291.t1">
    <property type="protein sequence ID" value="PDA_v2.g25291.t1"/>
    <property type="gene ID" value="PDA_v2.g25291"/>
</dbReference>
<dbReference type="AlphaFoldDB" id="A0A914Q3D0"/>
<evidence type="ECO:0000313" key="3">
    <source>
        <dbReference type="WBParaSite" id="PDA_v2.g25291.t1"/>
    </source>
</evidence>
<proteinExistence type="predicted"/>
<dbReference type="Proteomes" id="UP000887578">
    <property type="component" value="Unplaced"/>
</dbReference>
<dbReference type="Gene3D" id="3.40.50.200">
    <property type="entry name" value="Peptidase S8/S53 domain"/>
    <property type="match status" value="1"/>
</dbReference>
<feature type="domain" description="Peptidase S8/S53" evidence="1">
    <location>
        <begin position="12"/>
        <end position="63"/>
    </location>
</feature>
<evidence type="ECO:0000313" key="2">
    <source>
        <dbReference type="Proteomes" id="UP000887578"/>
    </source>
</evidence>
<reference evidence="3" key="1">
    <citation type="submission" date="2022-11" db="UniProtKB">
        <authorList>
            <consortium name="WormBaseParasite"/>
        </authorList>
    </citation>
    <scope>IDENTIFICATION</scope>
</reference>
<keyword evidence="2" id="KW-1185">Reference proteome</keyword>
<sequence>MAYCITVKSDGNLLEIYSAYDNHGSVISQIAAANFPKNPEKNGLAPGAQIVAMSVIGPENAFYLDPANMNGIKNAVSCN</sequence>
<protein>
    <submittedName>
        <fullName evidence="3">Peptidase S8/S53 domain-containing protein</fullName>
    </submittedName>
</protein>
<dbReference type="InterPro" id="IPR036852">
    <property type="entry name" value="Peptidase_S8/S53_dom_sf"/>
</dbReference>